<accession>A0A9W2Z1I7</accession>
<evidence type="ECO:0000313" key="6">
    <source>
        <dbReference type="RefSeq" id="XP_055868757.1"/>
    </source>
</evidence>
<dbReference type="RefSeq" id="XP_055868756.1">
    <property type="nucleotide sequence ID" value="XM_056012781.1"/>
</dbReference>
<evidence type="ECO:0000313" key="2">
    <source>
        <dbReference type="Proteomes" id="UP001165740"/>
    </source>
</evidence>
<dbReference type="SUPFAM" id="SSF49842">
    <property type="entry name" value="TNF-like"/>
    <property type="match status" value="1"/>
</dbReference>
<dbReference type="AlphaFoldDB" id="A0A9W2Z1I7"/>
<sequence>MESVDECIPNQPFHTCQAKPTQLEVCTGGTVSGKSYSWAKRRQQTRPMASLPPRDQGKKCRCRTHWGTRTCCMIPTLLVLAASTLVLGYFVYQLQFPERQSCDVGRTCARVKLQDSENRNCSIDIHFAYDCRLQLKDSFGLTTTAILVDNNTLRVMKAGQYMIQSIVFIEGCLKNGSDDSQGSPLNIYVAREPLSNQTTKVLLNYTEHKNFSHIYGLHNFDTADFVFVTFSTTVNSPASFLELIFIQPYFVIDGLEW</sequence>
<dbReference type="RefSeq" id="XP_055868759.1">
    <property type="nucleotide sequence ID" value="XM_056012784.1"/>
</dbReference>
<dbReference type="RefSeq" id="XP_055868758.1">
    <property type="nucleotide sequence ID" value="XM_056012783.1"/>
</dbReference>
<evidence type="ECO:0000313" key="4">
    <source>
        <dbReference type="RefSeq" id="XP_055868755.1"/>
    </source>
</evidence>
<dbReference type="InterPro" id="IPR008983">
    <property type="entry name" value="Tumour_necrosis_fac-like_dom"/>
</dbReference>
<evidence type="ECO:0000313" key="5">
    <source>
        <dbReference type="RefSeq" id="XP_055868756.1"/>
    </source>
</evidence>
<dbReference type="GeneID" id="106051391"/>
<keyword evidence="2" id="KW-1185">Reference proteome</keyword>
<evidence type="ECO:0000313" key="9">
    <source>
        <dbReference type="RefSeq" id="XP_055868760.1"/>
    </source>
</evidence>
<keyword evidence="1" id="KW-1133">Transmembrane helix</keyword>
<protein>
    <submittedName>
        <fullName evidence="3 4">Uncharacterized protein LOC106051391 isoform X1</fullName>
    </submittedName>
</protein>
<evidence type="ECO:0000313" key="3">
    <source>
        <dbReference type="RefSeq" id="XP_055868754.1"/>
    </source>
</evidence>
<name>A0A9W2Z1I7_BIOGL</name>
<gene>
    <name evidence="3 4 5 6 7 8 9" type="primary">LOC106051391</name>
</gene>
<dbReference type="RefSeq" id="XP_055868760.1">
    <property type="nucleotide sequence ID" value="XM_056012785.1"/>
</dbReference>
<dbReference type="RefSeq" id="XP_055868757.1">
    <property type="nucleotide sequence ID" value="XM_056012782.1"/>
</dbReference>
<organism evidence="2 9">
    <name type="scientific">Biomphalaria glabrata</name>
    <name type="common">Bloodfluke planorb</name>
    <name type="synonym">Freshwater snail</name>
    <dbReference type="NCBI Taxonomy" id="6526"/>
    <lineage>
        <taxon>Eukaryota</taxon>
        <taxon>Metazoa</taxon>
        <taxon>Spiralia</taxon>
        <taxon>Lophotrochozoa</taxon>
        <taxon>Mollusca</taxon>
        <taxon>Gastropoda</taxon>
        <taxon>Heterobranchia</taxon>
        <taxon>Euthyneura</taxon>
        <taxon>Panpulmonata</taxon>
        <taxon>Hygrophila</taxon>
        <taxon>Lymnaeoidea</taxon>
        <taxon>Planorbidae</taxon>
        <taxon>Biomphalaria</taxon>
    </lineage>
</organism>
<dbReference type="Proteomes" id="UP001165740">
    <property type="component" value="Chromosome 15"/>
</dbReference>
<dbReference type="RefSeq" id="XP_055868754.1">
    <property type="nucleotide sequence ID" value="XM_056012779.1"/>
</dbReference>
<keyword evidence="1" id="KW-0472">Membrane</keyword>
<reference evidence="3 4" key="1">
    <citation type="submission" date="2025-04" db="UniProtKB">
        <authorList>
            <consortium name="RefSeq"/>
        </authorList>
    </citation>
    <scope>IDENTIFICATION</scope>
</reference>
<dbReference type="RefSeq" id="XP_055868755.1">
    <property type="nucleotide sequence ID" value="XM_056012780.1"/>
</dbReference>
<dbReference type="OrthoDB" id="10287751at2759"/>
<proteinExistence type="predicted"/>
<evidence type="ECO:0000256" key="1">
    <source>
        <dbReference type="SAM" id="Phobius"/>
    </source>
</evidence>
<evidence type="ECO:0000313" key="8">
    <source>
        <dbReference type="RefSeq" id="XP_055868759.1"/>
    </source>
</evidence>
<feature type="transmembrane region" description="Helical" evidence="1">
    <location>
        <begin position="71"/>
        <end position="92"/>
    </location>
</feature>
<evidence type="ECO:0000313" key="7">
    <source>
        <dbReference type="RefSeq" id="XP_055868758.1"/>
    </source>
</evidence>
<keyword evidence="1" id="KW-0812">Transmembrane</keyword>